<accession>A0A1D1YP63</accession>
<reference evidence="6" key="1">
    <citation type="submission" date="2015-07" db="EMBL/GenBank/DDBJ databases">
        <title>Transcriptome Assembly of Anthurium amnicola.</title>
        <authorList>
            <person name="Suzuki J."/>
        </authorList>
    </citation>
    <scope>NUCLEOTIDE SEQUENCE</scope>
</reference>
<feature type="signal peptide" evidence="5">
    <location>
        <begin position="1"/>
        <end position="18"/>
    </location>
</feature>
<dbReference type="PANTHER" id="PTHR13390:SF0">
    <property type="entry name" value="LIPID DROPLET-ASSOCIATED HYDROLASE"/>
    <property type="match status" value="1"/>
</dbReference>
<dbReference type="EMBL" id="GDJX01011507">
    <property type="protein sequence ID" value="JAT56429.1"/>
    <property type="molecule type" value="Transcribed_RNA"/>
</dbReference>
<gene>
    <name evidence="6" type="primary">CB043_3</name>
    <name evidence="6" type="ORF">g.35764</name>
</gene>
<dbReference type="PANTHER" id="PTHR13390">
    <property type="entry name" value="LIPASE"/>
    <property type="match status" value="1"/>
</dbReference>
<evidence type="ECO:0000256" key="2">
    <source>
        <dbReference type="ARBA" id="ARBA00008300"/>
    </source>
</evidence>
<name>A0A1D1YP63_9ARAE</name>
<evidence type="ECO:0000256" key="5">
    <source>
        <dbReference type="SAM" id="SignalP"/>
    </source>
</evidence>
<keyword evidence="3" id="KW-0551">Lipid droplet</keyword>
<dbReference type="Gene3D" id="3.40.50.1820">
    <property type="entry name" value="alpha/beta hydrolase"/>
    <property type="match status" value="1"/>
</dbReference>
<dbReference type="AlphaFoldDB" id="A0A1D1YP63"/>
<keyword evidence="4" id="KW-0378">Hydrolase</keyword>
<dbReference type="GO" id="GO:0019915">
    <property type="term" value="P:lipid storage"/>
    <property type="evidence" value="ECO:0007669"/>
    <property type="project" value="InterPro"/>
</dbReference>
<evidence type="ECO:0000256" key="1">
    <source>
        <dbReference type="ARBA" id="ARBA00004502"/>
    </source>
</evidence>
<keyword evidence="5" id="KW-0732">Signal</keyword>
<dbReference type="SUPFAM" id="SSF53474">
    <property type="entry name" value="alpha/beta-Hydrolases"/>
    <property type="match status" value="1"/>
</dbReference>
<dbReference type="InterPro" id="IPR019363">
    <property type="entry name" value="LDAH"/>
</dbReference>
<dbReference type="GO" id="GO:0005811">
    <property type="term" value="C:lipid droplet"/>
    <property type="evidence" value="ECO:0007669"/>
    <property type="project" value="UniProtKB-SubCell"/>
</dbReference>
<feature type="chain" id="PRO_5008900375" evidence="5">
    <location>
        <begin position="19"/>
        <end position="375"/>
    </location>
</feature>
<evidence type="ECO:0000256" key="3">
    <source>
        <dbReference type="ARBA" id="ARBA00022677"/>
    </source>
</evidence>
<protein>
    <submittedName>
        <fullName evidence="6">UPF0554 protein C2orf43</fullName>
    </submittedName>
</protein>
<comment type="subcellular location">
    <subcellularLocation>
        <location evidence="1">Lipid droplet</location>
    </subcellularLocation>
</comment>
<sequence length="375" mass="43678">MIFLKLSTVLVLHRLVIFNHNYMLRDKFFSRNILKFRKMSHTMPVAEPIYVDELPKYGEIFRLKDDYIEGEPLKLILKVEEHLTETLWWPSKNNDENVILFMITGNPGVIDYYVEFLNTVHDELGKKIDIVGVSMLGHSHGPHNPSLKNLYSLQDQINHKIHCIDKLKSRFTSHEKQPKFIICGHSIGAYIGSQVLKARTNHGIEMVYALYPTLQHIVKTPNGTMMNFLFNERPRSLAASSVMYLRYFIPPTFLKFLVANLTWQKESMVDITLSALLYGHVVENALYMASNEMETVCELDEEFYREHLDKFIFYFSECDKWAPLEHYEDMKRRFPEGKVLLCEKNTPHAFVLSHGDVIGKNVAGWIVGKMTRDLN</sequence>
<proteinExistence type="inferred from homology"/>
<evidence type="ECO:0000313" key="6">
    <source>
        <dbReference type="EMBL" id="JAT56429.1"/>
    </source>
</evidence>
<dbReference type="GO" id="GO:0016298">
    <property type="term" value="F:lipase activity"/>
    <property type="evidence" value="ECO:0007669"/>
    <property type="project" value="InterPro"/>
</dbReference>
<comment type="similarity">
    <text evidence="2">Belongs to the AB hydrolase superfamily. LDAH family.</text>
</comment>
<dbReference type="InterPro" id="IPR029058">
    <property type="entry name" value="AB_hydrolase_fold"/>
</dbReference>
<evidence type="ECO:0000256" key="4">
    <source>
        <dbReference type="ARBA" id="ARBA00022801"/>
    </source>
</evidence>
<dbReference type="Pfam" id="PF10230">
    <property type="entry name" value="LIDHydrolase"/>
    <property type="match status" value="1"/>
</dbReference>
<organism evidence="6">
    <name type="scientific">Anthurium amnicola</name>
    <dbReference type="NCBI Taxonomy" id="1678845"/>
    <lineage>
        <taxon>Eukaryota</taxon>
        <taxon>Viridiplantae</taxon>
        <taxon>Streptophyta</taxon>
        <taxon>Embryophyta</taxon>
        <taxon>Tracheophyta</taxon>
        <taxon>Spermatophyta</taxon>
        <taxon>Magnoliopsida</taxon>
        <taxon>Liliopsida</taxon>
        <taxon>Araceae</taxon>
        <taxon>Pothoideae</taxon>
        <taxon>Potheae</taxon>
        <taxon>Anthurium</taxon>
    </lineage>
</organism>